<accession>A0A2A7MDM6</accession>
<comment type="caution">
    <text evidence="1">The sequence shown here is derived from an EMBL/GenBank/DDBJ whole genome shotgun (WGS) entry which is preliminary data.</text>
</comment>
<dbReference type="RefSeq" id="WP_058293898.1">
    <property type="nucleotide sequence ID" value="NZ_LN890327.1"/>
</dbReference>
<dbReference type="EMBL" id="PDCJ01000004">
    <property type="protein sequence ID" value="PEG29208.1"/>
    <property type="molecule type" value="Genomic_DNA"/>
</dbReference>
<name>A0A2A7MDM6_9CLOT</name>
<dbReference type="AlphaFoldDB" id="A0A2A7MDM6"/>
<proteinExistence type="predicted"/>
<gene>
    <name evidence="1" type="ORF">CQ394_17705</name>
</gene>
<sequence length="96" mass="11483">MSKEKALLCKNNLIQYMKDFLNYIITQDEHYELSERGYAEHVNLLEKYYPSFNEKFMEVVPDACLYYIDESGLDDHNKRALFRNEISSLYKVLSEL</sequence>
<protein>
    <recommendedName>
        <fullName evidence="3">Colicin D immunity protein domain-containing protein</fullName>
    </recommendedName>
</protein>
<dbReference type="Proteomes" id="UP000220840">
    <property type="component" value="Unassembled WGS sequence"/>
</dbReference>
<keyword evidence="2" id="KW-1185">Reference proteome</keyword>
<reference evidence="1 2" key="1">
    <citation type="submission" date="2017-10" db="EMBL/GenBank/DDBJ databases">
        <title>Effective Description of Clostridium neonatale sp. nov. linked to necrotizing enterocolitis in neonates and a clarification of species assignable to the genus Clostridium (Prazmowski 1880) emend. Lawson and Rainey 2016.</title>
        <authorList>
            <person name="Bernard K."/>
            <person name="Burdz T."/>
            <person name="Wiebe D."/>
            <person name="Balcewich B."/>
            <person name="Alfa M."/>
            <person name="Bernier A.-M."/>
        </authorList>
    </citation>
    <scope>NUCLEOTIDE SEQUENCE [LARGE SCALE GENOMIC DNA]</scope>
    <source>
        <strain evidence="1 2">LCDC99A005</strain>
    </source>
</reference>
<dbReference type="OrthoDB" id="1930295at2"/>
<organism evidence="1 2">
    <name type="scientific">Clostridium neonatale</name>
    <dbReference type="NCBI Taxonomy" id="137838"/>
    <lineage>
        <taxon>Bacteria</taxon>
        <taxon>Bacillati</taxon>
        <taxon>Bacillota</taxon>
        <taxon>Clostridia</taxon>
        <taxon>Eubacteriales</taxon>
        <taxon>Clostridiaceae</taxon>
        <taxon>Clostridium</taxon>
    </lineage>
</organism>
<evidence type="ECO:0000313" key="2">
    <source>
        <dbReference type="Proteomes" id="UP000220840"/>
    </source>
</evidence>
<evidence type="ECO:0000313" key="1">
    <source>
        <dbReference type="EMBL" id="PEG29208.1"/>
    </source>
</evidence>
<dbReference type="STRING" id="137838.GCA_001458595_00978"/>
<evidence type="ECO:0008006" key="3">
    <source>
        <dbReference type="Google" id="ProtNLM"/>
    </source>
</evidence>